<dbReference type="InterPro" id="IPR044946">
    <property type="entry name" value="Restrct_endonuc_typeI_TRD_sf"/>
</dbReference>
<keyword evidence="2" id="KW-0680">Restriction system</keyword>
<dbReference type="GO" id="GO:0003677">
    <property type="term" value="F:DNA binding"/>
    <property type="evidence" value="ECO:0007669"/>
    <property type="project" value="UniProtKB-KW"/>
</dbReference>
<dbReference type="GO" id="GO:0009307">
    <property type="term" value="P:DNA restriction-modification system"/>
    <property type="evidence" value="ECO:0007669"/>
    <property type="project" value="UniProtKB-KW"/>
</dbReference>
<keyword evidence="7" id="KW-0378">Hydrolase</keyword>
<evidence type="ECO:0000313" key="8">
    <source>
        <dbReference type="Proteomes" id="UP000315128"/>
    </source>
</evidence>
<keyword evidence="8" id="KW-1185">Reference proteome</keyword>
<gene>
    <name evidence="7" type="ORF">FLP15_00385</name>
</gene>
<feature type="domain" description="Type I restriction modification DNA specificity" evidence="6">
    <location>
        <begin position="343"/>
        <end position="513"/>
    </location>
</feature>
<evidence type="ECO:0000256" key="4">
    <source>
        <dbReference type="ARBA" id="ARBA00038652"/>
    </source>
</evidence>
<feature type="domain" description="Type I restriction modification DNA specificity" evidence="6">
    <location>
        <begin position="118"/>
        <end position="254"/>
    </location>
</feature>
<sequence>MQKKFRAYKVQNQKSKPYVFQDGDCGTPQVLEKISSTDWEFLLNFVFVATNTMLASSAFINSFLLFSKVDNLHYEKFADGTLKAVEVPFDIPESWEWVRFSKIVSNIFAGGDRPEICTENETPITQIPIYSNGAKNDGLYGYTDAPRVTEKSLTISGRGTIGYSSIRNSPFVPIVRLIVIQTNEKFIGLEFLKYFFDCILPTGQGTSIPQLTVPMLKDYFVALPPINEQLRLVKIIEQFFPKINTYAQNYNQLELINKTFPDKLRKSILQYAMQGKLVPQDPNDEPVEILLEKIRSEKLRLYETGKLKKKDLQETVIYKAEDNSYYQQDGENTVKIDVPFEIPQNWKWIKLRDLSQLVTDGTHKTPAYTENGIPFLSVQNISSGKFTFQRIKYISKTEHEILKKRVLPQKDDILFCRIGTLGKALKNTLDFEYSIFVSLGLVRLIDNSIVDFIIEVINSPVGTNWIDEVKVGGGTHTYKINLRDIPNFLLPVPPKSEQERIIRSISMLTQEINSLKAVK</sequence>
<proteinExistence type="inferred from homology"/>
<keyword evidence="5" id="KW-1133">Transmembrane helix</keyword>
<dbReference type="GO" id="GO:0004519">
    <property type="term" value="F:endonuclease activity"/>
    <property type="evidence" value="ECO:0007669"/>
    <property type="project" value="UniProtKB-KW"/>
</dbReference>
<evidence type="ECO:0000256" key="5">
    <source>
        <dbReference type="SAM" id="Phobius"/>
    </source>
</evidence>
<comment type="similarity">
    <text evidence="1">Belongs to the type-I restriction system S methylase family.</text>
</comment>
<evidence type="ECO:0000256" key="3">
    <source>
        <dbReference type="ARBA" id="ARBA00023125"/>
    </source>
</evidence>
<feature type="transmembrane region" description="Helical" evidence="5">
    <location>
        <begin position="41"/>
        <end position="66"/>
    </location>
</feature>
<name>A0A514Z5N1_9LACT</name>
<keyword evidence="5" id="KW-0472">Membrane</keyword>
<comment type="subunit">
    <text evidence="4">The methyltransferase is composed of M and S polypeptides.</text>
</comment>
<dbReference type="KEGG" id="lack:FLP15_00385"/>
<dbReference type="PANTHER" id="PTHR43140:SF1">
    <property type="entry name" value="TYPE I RESTRICTION ENZYME ECOKI SPECIFICITY SUBUNIT"/>
    <property type="match status" value="1"/>
</dbReference>
<dbReference type="REBASE" id="334160">
    <property type="entry name" value="S3.Lsp19320ORF360P"/>
</dbReference>
<dbReference type="OrthoDB" id="9811611at2"/>
<dbReference type="CDD" id="cd17246">
    <property type="entry name" value="RMtype1_S_SonII-TRD2-CR2_like"/>
    <property type="match status" value="1"/>
</dbReference>
<keyword evidence="7" id="KW-0540">Nuclease</keyword>
<protein>
    <submittedName>
        <fullName evidence="7">Restriction endonuclease subunit S</fullName>
    </submittedName>
</protein>
<dbReference type="InterPro" id="IPR000055">
    <property type="entry name" value="Restrct_endonuc_typeI_TRD"/>
</dbReference>
<accession>A0A514Z5N1</accession>
<reference evidence="7 8" key="1">
    <citation type="submission" date="2019-07" db="EMBL/GenBank/DDBJ databases">
        <title>Genome sequencing of KACC 19320.</title>
        <authorList>
            <person name="Heo J."/>
            <person name="Kim S.-J."/>
            <person name="Kim J.-S."/>
            <person name="Hong S.-B."/>
            <person name="Kwon S.-W."/>
        </authorList>
    </citation>
    <scope>NUCLEOTIDE SEQUENCE [LARGE SCALE GENOMIC DNA]</scope>
    <source>
        <strain evidence="7 8">KACC 19320</strain>
    </source>
</reference>
<organism evidence="7 8">
    <name type="scientific">Lactococcus protaetiae</name>
    <dbReference type="NCBI Taxonomy" id="2592653"/>
    <lineage>
        <taxon>Bacteria</taxon>
        <taxon>Bacillati</taxon>
        <taxon>Bacillota</taxon>
        <taxon>Bacilli</taxon>
        <taxon>Lactobacillales</taxon>
        <taxon>Streptococcaceae</taxon>
        <taxon>Lactococcus</taxon>
    </lineage>
</organism>
<dbReference type="PANTHER" id="PTHR43140">
    <property type="entry name" value="TYPE-1 RESTRICTION ENZYME ECOKI SPECIFICITY PROTEIN"/>
    <property type="match status" value="1"/>
</dbReference>
<dbReference type="Proteomes" id="UP000315128">
    <property type="component" value="Chromosome"/>
</dbReference>
<keyword evidence="5" id="KW-0812">Transmembrane</keyword>
<dbReference type="AlphaFoldDB" id="A0A514Z5N1"/>
<dbReference type="Pfam" id="PF01420">
    <property type="entry name" value="Methylase_S"/>
    <property type="match status" value="2"/>
</dbReference>
<evidence type="ECO:0000313" key="7">
    <source>
        <dbReference type="EMBL" id="QDK69905.1"/>
    </source>
</evidence>
<keyword evidence="3" id="KW-0238">DNA-binding</keyword>
<evidence type="ECO:0000259" key="6">
    <source>
        <dbReference type="Pfam" id="PF01420"/>
    </source>
</evidence>
<dbReference type="Gene3D" id="3.90.220.20">
    <property type="entry name" value="DNA methylase specificity domains"/>
    <property type="match status" value="2"/>
</dbReference>
<dbReference type="EMBL" id="CP041356">
    <property type="protein sequence ID" value="QDK69905.1"/>
    <property type="molecule type" value="Genomic_DNA"/>
</dbReference>
<dbReference type="SUPFAM" id="SSF116734">
    <property type="entry name" value="DNA methylase specificity domain"/>
    <property type="match status" value="2"/>
</dbReference>
<evidence type="ECO:0000256" key="1">
    <source>
        <dbReference type="ARBA" id="ARBA00010923"/>
    </source>
</evidence>
<keyword evidence="7" id="KW-0255">Endonuclease</keyword>
<evidence type="ECO:0000256" key="2">
    <source>
        <dbReference type="ARBA" id="ARBA00022747"/>
    </source>
</evidence>
<dbReference type="InterPro" id="IPR051212">
    <property type="entry name" value="Type-I_RE_S_subunit"/>
</dbReference>